<dbReference type="EMBL" id="AGRW01000024">
    <property type="protein sequence ID" value="EIC03083.1"/>
    <property type="molecule type" value="Genomic_DNA"/>
</dbReference>
<evidence type="ECO:0000256" key="1">
    <source>
        <dbReference type="ARBA" id="ARBA00004236"/>
    </source>
</evidence>
<accession>H7EH84</accession>
<keyword evidence="5 6" id="KW-0472">Membrane</keyword>
<dbReference type="STRING" id="907348.TresaDRAFT_2645"/>
<dbReference type="PATRIC" id="fig|907348.3.peg.142"/>
<feature type="transmembrane region" description="Helical" evidence="6">
    <location>
        <begin position="12"/>
        <end position="35"/>
    </location>
</feature>
<keyword evidence="8" id="KW-1185">Reference proteome</keyword>
<reference evidence="7 8" key="1">
    <citation type="submission" date="2011-09" db="EMBL/GenBank/DDBJ databases">
        <title>The draft genome of Treponema saccharophilum DSM 2985.</title>
        <authorList>
            <consortium name="US DOE Joint Genome Institute (JGI-PGF)"/>
            <person name="Lucas S."/>
            <person name="Copeland A."/>
            <person name="Lapidus A."/>
            <person name="Glavina del Rio T."/>
            <person name="Dalin E."/>
            <person name="Tice H."/>
            <person name="Bruce D."/>
            <person name="Goodwin L."/>
            <person name="Pitluck S."/>
            <person name="Peters L."/>
            <person name="Kyrpides N."/>
            <person name="Mavromatis K."/>
            <person name="Ivanova N."/>
            <person name="Markowitz V."/>
            <person name="Cheng J.-F."/>
            <person name="Hugenholtz P."/>
            <person name="Woyke T."/>
            <person name="Wu D."/>
            <person name="Gronow S."/>
            <person name="Wellnitz S."/>
            <person name="Brambilla E."/>
            <person name="Klenk H.-P."/>
            <person name="Eisen J.A."/>
        </authorList>
    </citation>
    <scope>NUCLEOTIDE SEQUENCE [LARGE SCALE GENOMIC DNA]</scope>
    <source>
        <strain evidence="7 8">DSM 2985</strain>
    </source>
</reference>
<evidence type="ECO:0000256" key="6">
    <source>
        <dbReference type="SAM" id="Phobius"/>
    </source>
</evidence>
<protein>
    <submittedName>
        <fullName evidence="7">Sodium pump decarboxylase, gamma subunit</fullName>
    </submittedName>
</protein>
<dbReference type="AlphaFoldDB" id="H7EH84"/>
<dbReference type="Pfam" id="PF04277">
    <property type="entry name" value="OAD_gamma"/>
    <property type="match status" value="1"/>
</dbReference>
<dbReference type="eggNOG" id="ENOG50326P4">
    <property type="taxonomic scope" value="Bacteria"/>
</dbReference>
<evidence type="ECO:0000256" key="3">
    <source>
        <dbReference type="ARBA" id="ARBA00022692"/>
    </source>
</evidence>
<sequence>MTIVEMLTQSGILTVLGMCVVFAFLCILIVCMNLLRICVHAAKLDEVKKEPVAPVAAAVPAVDEKAIVAAIATALHEKN</sequence>
<evidence type="ECO:0000256" key="4">
    <source>
        <dbReference type="ARBA" id="ARBA00022989"/>
    </source>
</evidence>
<comment type="caution">
    <text evidence="7">The sequence shown here is derived from an EMBL/GenBank/DDBJ whole genome shotgun (WGS) entry which is preliminary data.</text>
</comment>
<dbReference type="RefSeq" id="WP_004266579.1">
    <property type="nucleotide sequence ID" value="NZ_AGRW01000024.1"/>
</dbReference>
<dbReference type="GO" id="GO:0005886">
    <property type="term" value="C:plasma membrane"/>
    <property type="evidence" value="ECO:0007669"/>
    <property type="project" value="UniProtKB-SubCell"/>
</dbReference>
<evidence type="ECO:0000256" key="2">
    <source>
        <dbReference type="ARBA" id="ARBA00022475"/>
    </source>
</evidence>
<evidence type="ECO:0000313" key="8">
    <source>
        <dbReference type="Proteomes" id="UP000003571"/>
    </source>
</evidence>
<keyword evidence="3 6" id="KW-0812">Transmembrane</keyword>
<dbReference type="InterPro" id="IPR005899">
    <property type="entry name" value="Na_pump_deCOase"/>
</dbReference>
<evidence type="ECO:0000313" key="7">
    <source>
        <dbReference type="EMBL" id="EIC03083.1"/>
    </source>
</evidence>
<organism evidence="7 8">
    <name type="scientific">Treponema saccharophilum DSM 2985</name>
    <dbReference type="NCBI Taxonomy" id="907348"/>
    <lineage>
        <taxon>Bacteria</taxon>
        <taxon>Pseudomonadati</taxon>
        <taxon>Spirochaetota</taxon>
        <taxon>Spirochaetia</taxon>
        <taxon>Spirochaetales</taxon>
        <taxon>Treponemataceae</taxon>
        <taxon>Treponema</taxon>
    </lineage>
</organism>
<name>H7EH84_9SPIR</name>
<dbReference type="GO" id="GO:0015081">
    <property type="term" value="F:sodium ion transmembrane transporter activity"/>
    <property type="evidence" value="ECO:0007669"/>
    <property type="project" value="InterPro"/>
</dbReference>
<gene>
    <name evidence="7" type="ORF">TresaDRAFT_2645</name>
</gene>
<dbReference type="Proteomes" id="UP000003571">
    <property type="component" value="Unassembled WGS sequence"/>
</dbReference>
<keyword evidence="2" id="KW-1003">Cell membrane</keyword>
<proteinExistence type="predicted"/>
<evidence type="ECO:0000256" key="5">
    <source>
        <dbReference type="ARBA" id="ARBA00023136"/>
    </source>
</evidence>
<dbReference type="OrthoDB" id="363320at2"/>
<dbReference type="GO" id="GO:0036376">
    <property type="term" value="P:sodium ion export across plasma membrane"/>
    <property type="evidence" value="ECO:0007669"/>
    <property type="project" value="InterPro"/>
</dbReference>
<comment type="subcellular location">
    <subcellularLocation>
        <location evidence="1">Cell membrane</location>
    </subcellularLocation>
</comment>
<keyword evidence="4 6" id="KW-1133">Transmembrane helix</keyword>
<dbReference type="NCBIfam" id="TIGR01195">
    <property type="entry name" value="oadG_fam"/>
    <property type="match status" value="1"/>
</dbReference>